<evidence type="ECO:0000313" key="3">
    <source>
        <dbReference type="Proteomes" id="UP000663946"/>
    </source>
</evidence>
<dbReference type="AlphaFoldDB" id="A0AAJ4N980"/>
<feature type="compositionally biased region" description="Polar residues" evidence="1">
    <location>
        <begin position="171"/>
        <end position="186"/>
    </location>
</feature>
<evidence type="ECO:0000313" key="2">
    <source>
        <dbReference type="EMBL" id="QTG17177.1"/>
    </source>
</evidence>
<feature type="region of interest" description="Disordered" evidence="1">
    <location>
        <begin position="171"/>
        <end position="220"/>
    </location>
</feature>
<feature type="region of interest" description="Disordered" evidence="1">
    <location>
        <begin position="37"/>
        <end position="56"/>
    </location>
</feature>
<dbReference type="EMBL" id="CP049220">
    <property type="protein sequence ID" value="QTG17177.1"/>
    <property type="molecule type" value="Genomic_DNA"/>
</dbReference>
<feature type="region of interest" description="Disordered" evidence="1">
    <location>
        <begin position="439"/>
        <end position="463"/>
    </location>
</feature>
<feature type="region of interest" description="Disordered" evidence="1">
    <location>
        <begin position="133"/>
        <end position="153"/>
    </location>
</feature>
<feature type="region of interest" description="Disordered" evidence="1">
    <location>
        <begin position="561"/>
        <end position="595"/>
    </location>
</feature>
<proteinExistence type="predicted"/>
<feature type="compositionally biased region" description="Basic and acidic residues" evidence="1">
    <location>
        <begin position="561"/>
        <end position="578"/>
    </location>
</feature>
<evidence type="ECO:0000256" key="1">
    <source>
        <dbReference type="SAM" id="MobiDB-lite"/>
    </source>
</evidence>
<feature type="compositionally biased region" description="Basic and acidic residues" evidence="1">
    <location>
        <begin position="133"/>
        <end position="144"/>
    </location>
</feature>
<geneLocation type="plasmid" evidence="2 3">
    <name>pTiQ15_94</name>
</geneLocation>
<sequence>MANEEFTPYFARPVPMVSNGEGRGTASIPIRAQAIVDREDGRDTSAPTALSRPPIAGVPRDIQETLASNRRLAAAYPQDAILPGLSETRTAPPAILRKNNGYFRTAMQYLRELEWENADNRDRKADALPHLERRGTKRPREIEHPGNASGSITQRQIGLGREIYTIATSSPVNADTTAAHSSNRQGSPKPGLYDVQQSAEREQETVQGNSTFPDGTPVSISYVGRSEEWFGRDTGSETARNSGATISSSLRGLDELDDSADSRYLGHEAQSLSDNVTTPNSNAEASSHSGHTGILDDVSSSCSGEQRRDAGGGTFGLPHELSPHTQRLSQTSRDDFPDLSDADLVEIDAVFESLSKKSLAGESAPPDLRRPGSGGAFQKEGVFERVGGMPTNWEATAVQGGGHLAHAPESSEASVDHFPILTDADLARIDESSRIARTAVEKGKQQLPSKDDSRRGPGNSSVFQVSGQLVSPMVLDANQHIPPWFQEAENICNRLAKNTYATPAAYSSRTGNDAENAFIKFGEPTFVLRHDNFGRTVLSTPVRDVMSSASGDRRLMANAAEHYEMDDIQERSDRDRRTQPYMRGLESRSREGYGR</sequence>
<reference evidence="2" key="1">
    <citation type="submission" date="2020-02" db="EMBL/GenBank/DDBJ databases">
        <title>Unexpected conservation and global transmission of agrobacterial virulence plasmids.</title>
        <authorList>
            <person name="Weisberg A.J."/>
            <person name="Davis E.W. II"/>
            <person name="Tabima J.R."/>
            <person name="Belcher M.S."/>
            <person name="Miller M."/>
            <person name="Kuo C.-H."/>
            <person name="Loper J.E."/>
            <person name="Grunwald N.J."/>
            <person name="Putnam M.L."/>
            <person name="Chang J.H."/>
        </authorList>
    </citation>
    <scope>NUCLEOTIDE SEQUENCE</scope>
    <source>
        <strain evidence="2">Q15/94</strain>
        <plasmid evidence="2">pTiQ15_94</plasmid>
    </source>
</reference>
<keyword evidence="2" id="KW-0614">Plasmid</keyword>
<feature type="region of interest" description="Disordered" evidence="1">
    <location>
        <begin position="270"/>
        <end position="335"/>
    </location>
</feature>
<accession>A0AAJ4N980</accession>
<organism evidence="2 3">
    <name type="scientific">Agrobacterium tumefaciens</name>
    <dbReference type="NCBI Taxonomy" id="358"/>
    <lineage>
        <taxon>Bacteria</taxon>
        <taxon>Pseudomonadati</taxon>
        <taxon>Pseudomonadota</taxon>
        <taxon>Alphaproteobacteria</taxon>
        <taxon>Hyphomicrobiales</taxon>
        <taxon>Rhizobiaceae</taxon>
        <taxon>Rhizobium/Agrobacterium group</taxon>
        <taxon>Agrobacterium</taxon>
        <taxon>Agrobacterium tumefaciens complex</taxon>
    </lineage>
</organism>
<gene>
    <name evidence="2" type="ORF">G6M86_28220</name>
</gene>
<evidence type="ECO:0008006" key="4">
    <source>
        <dbReference type="Google" id="ProtNLM"/>
    </source>
</evidence>
<protein>
    <recommendedName>
        <fullName evidence="4">Protein virD3</fullName>
    </recommendedName>
</protein>
<dbReference type="Proteomes" id="UP000663946">
    <property type="component" value="Plasmid pTiQ15_94"/>
</dbReference>
<feature type="compositionally biased region" description="Polar residues" evidence="1">
    <location>
        <begin position="270"/>
        <end position="290"/>
    </location>
</feature>
<name>A0AAJ4N980_AGRTU</name>
<feature type="compositionally biased region" description="Basic and acidic residues" evidence="1">
    <location>
        <begin position="585"/>
        <end position="595"/>
    </location>
</feature>
<dbReference type="RefSeq" id="WP_333722923.1">
    <property type="nucleotide sequence ID" value="NZ_CP049220.1"/>
</dbReference>
<feature type="compositionally biased region" description="Basic and acidic residues" evidence="1">
    <location>
        <begin position="439"/>
        <end position="455"/>
    </location>
</feature>